<feature type="transmembrane region" description="Helical" evidence="1">
    <location>
        <begin position="9"/>
        <end position="31"/>
    </location>
</feature>
<feature type="transmembrane region" description="Helical" evidence="1">
    <location>
        <begin position="129"/>
        <end position="146"/>
    </location>
</feature>
<evidence type="ECO:0000256" key="1">
    <source>
        <dbReference type="SAM" id="Phobius"/>
    </source>
</evidence>
<comment type="caution">
    <text evidence="2">The sequence shown here is derived from an EMBL/GenBank/DDBJ whole genome shotgun (WGS) entry which is preliminary data.</text>
</comment>
<proteinExistence type="predicted"/>
<evidence type="ECO:0000313" key="3">
    <source>
        <dbReference type="Proteomes" id="UP000245202"/>
    </source>
</evidence>
<accession>A0A2R5ERQ2</accession>
<protein>
    <submittedName>
        <fullName evidence="2">Uncharacterized protein</fullName>
    </submittedName>
</protein>
<feature type="transmembrane region" description="Helical" evidence="1">
    <location>
        <begin position="65"/>
        <end position="88"/>
    </location>
</feature>
<feature type="transmembrane region" description="Helical" evidence="1">
    <location>
        <begin position="100"/>
        <end position="122"/>
    </location>
</feature>
<feature type="transmembrane region" description="Helical" evidence="1">
    <location>
        <begin position="37"/>
        <end position="58"/>
    </location>
</feature>
<keyword evidence="1" id="KW-1133">Transmembrane helix</keyword>
<sequence>MELKQVIKVLAIVAILGGIARIGMAPSAYIWGSDSMPELVCGFIACIFMGIGIIGVYLHSLPRTGIVALLSVLLIAIGSMLTVALVWSNMLGIQTEDDPIIAPVLSANSIMTLLGQIVLGVILIRARIYPLWVMVLFMIYPAIYFIPAISNMGSVAWGLCYIVFGWYMLNDRRARA</sequence>
<name>A0A2R5ERQ2_9BACL</name>
<evidence type="ECO:0000313" key="2">
    <source>
        <dbReference type="EMBL" id="GBG09247.1"/>
    </source>
</evidence>
<dbReference type="Proteomes" id="UP000245202">
    <property type="component" value="Unassembled WGS sequence"/>
</dbReference>
<dbReference type="EMBL" id="BDQX01000208">
    <property type="protein sequence ID" value="GBG09247.1"/>
    <property type="molecule type" value="Genomic_DNA"/>
</dbReference>
<keyword evidence="3" id="KW-1185">Reference proteome</keyword>
<keyword evidence="1" id="KW-0472">Membrane</keyword>
<dbReference type="AlphaFoldDB" id="A0A2R5ERQ2"/>
<organism evidence="2 3">
    <name type="scientific">Paenibacillus agaridevorans</name>
    <dbReference type="NCBI Taxonomy" id="171404"/>
    <lineage>
        <taxon>Bacteria</taxon>
        <taxon>Bacillati</taxon>
        <taxon>Bacillota</taxon>
        <taxon>Bacilli</taxon>
        <taxon>Bacillales</taxon>
        <taxon>Paenibacillaceae</taxon>
        <taxon>Paenibacillus</taxon>
    </lineage>
</organism>
<feature type="transmembrane region" description="Helical" evidence="1">
    <location>
        <begin position="152"/>
        <end position="169"/>
    </location>
</feature>
<reference evidence="2 3" key="1">
    <citation type="submission" date="2017-08" db="EMBL/GenBank/DDBJ databases">
        <title>Substantial Increase in Enzyme Production by Combined Drug-Resistance Mutations in Paenibacillus agaridevorans.</title>
        <authorList>
            <person name="Tanaka Y."/>
            <person name="Funane K."/>
            <person name="Hosaka T."/>
            <person name="Shiwa Y."/>
            <person name="Fujita N."/>
            <person name="Miyazaki T."/>
            <person name="Yoshikawa H."/>
            <person name="Murakami K."/>
            <person name="Kasahara K."/>
            <person name="Inaoka T."/>
            <person name="Hiraga Y."/>
            <person name="Ochi K."/>
        </authorList>
    </citation>
    <scope>NUCLEOTIDE SEQUENCE [LARGE SCALE GENOMIC DNA]</scope>
    <source>
        <strain evidence="2 3">T-3040</strain>
    </source>
</reference>
<gene>
    <name evidence="2" type="ORF">PAT3040_03888</name>
</gene>
<keyword evidence="1" id="KW-0812">Transmembrane</keyword>
<dbReference type="RefSeq" id="WP_108994018.1">
    <property type="nucleotide sequence ID" value="NZ_BDQX01000208.1"/>
</dbReference>